<reference evidence="2" key="1">
    <citation type="journal article" date="2021" name="New Phytol.">
        <title>Evolutionary innovations through gain and loss of genes in the ectomycorrhizal Boletales.</title>
        <authorList>
            <person name="Wu G."/>
            <person name="Miyauchi S."/>
            <person name="Morin E."/>
            <person name="Kuo A."/>
            <person name="Drula E."/>
            <person name="Varga T."/>
            <person name="Kohler A."/>
            <person name="Feng B."/>
            <person name="Cao Y."/>
            <person name="Lipzen A."/>
            <person name="Daum C."/>
            <person name="Hundley H."/>
            <person name="Pangilinan J."/>
            <person name="Johnson J."/>
            <person name="Barry K."/>
            <person name="LaButti K."/>
            <person name="Ng V."/>
            <person name="Ahrendt S."/>
            <person name="Min B."/>
            <person name="Choi I.G."/>
            <person name="Park H."/>
            <person name="Plett J.M."/>
            <person name="Magnuson J."/>
            <person name="Spatafora J.W."/>
            <person name="Nagy L.G."/>
            <person name="Henrissat B."/>
            <person name="Grigoriev I.V."/>
            <person name="Yang Z.L."/>
            <person name="Xu J."/>
            <person name="Martin F.M."/>
        </authorList>
    </citation>
    <scope>NUCLEOTIDE SEQUENCE</scope>
    <source>
        <strain evidence="2">KKN 215</strain>
    </source>
</reference>
<dbReference type="Proteomes" id="UP000813824">
    <property type="component" value="Unassembled WGS sequence"/>
</dbReference>
<evidence type="ECO:0000313" key="2">
    <source>
        <dbReference type="EMBL" id="KAH8102296.1"/>
    </source>
</evidence>
<sequence>MDSSSPTPFPFAFVQIKDAVCLVQLTNPSMSPLMYSDVRIFRHEFITIFRYSHCASVHPSDIHVLEVLDDRSTSYEEEQETVCLAREVMARMQRLSRIGLGGAMSSTASQQKQHYQYTKTATAPAHGTRMQSPRTSRRVAPIH</sequence>
<evidence type="ECO:0000256" key="1">
    <source>
        <dbReference type="SAM" id="MobiDB-lite"/>
    </source>
</evidence>
<dbReference type="OrthoDB" id="3231772at2759"/>
<organism evidence="2 3">
    <name type="scientific">Cristinia sonorae</name>
    <dbReference type="NCBI Taxonomy" id="1940300"/>
    <lineage>
        <taxon>Eukaryota</taxon>
        <taxon>Fungi</taxon>
        <taxon>Dikarya</taxon>
        <taxon>Basidiomycota</taxon>
        <taxon>Agaricomycotina</taxon>
        <taxon>Agaricomycetes</taxon>
        <taxon>Agaricomycetidae</taxon>
        <taxon>Agaricales</taxon>
        <taxon>Pleurotineae</taxon>
        <taxon>Stephanosporaceae</taxon>
        <taxon>Cristinia</taxon>
    </lineage>
</organism>
<name>A0A8K0XR85_9AGAR</name>
<feature type="region of interest" description="Disordered" evidence="1">
    <location>
        <begin position="118"/>
        <end position="143"/>
    </location>
</feature>
<protein>
    <submittedName>
        <fullName evidence="2">Uncharacterized protein</fullName>
    </submittedName>
</protein>
<accession>A0A8K0XR85</accession>
<dbReference type="EMBL" id="JAEVFJ010000010">
    <property type="protein sequence ID" value="KAH8102296.1"/>
    <property type="molecule type" value="Genomic_DNA"/>
</dbReference>
<comment type="caution">
    <text evidence="2">The sequence shown here is derived from an EMBL/GenBank/DDBJ whole genome shotgun (WGS) entry which is preliminary data.</text>
</comment>
<keyword evidence="3" id="KW-1185">Reference proteome</keyword>
<evidence type="ECO:0000313" key="3">
    <source>
        <dbReference type="Proteomes" id="UP000813824"/>
    </source>
</evidence>
<dbReference type="AlphaFoldDB" id="A0A8K0XR85"/>
<proteinExistence type="predicted"/>
<gene>
    <name evidence="2" type="ORF">BXZ70DRAFT_1006902</name>
</gene>